<dbReference type="EMBL" id="JAWWNJ010000007">
    <property type="protein sequence ID" value="KAK7051749.1"/>
    <property type="molecule type" value="Genomic_DNA"/>
</dbReference>
<accession>A0AAW0DI83</accession>
<protein>
    <recommendedName>
        <fullName evidence="4">C2H2-type domain-containing protein</fullName>
    </recommendedName>
</protein>
<reference evidence="2 3" key="1">
    <citation type="journal article" date="2024" name="J Genomics">
        <title>Draft genome sequencing and assembly of Favolaschia claudopus CIRM-BRFM 2984 isolated from oak limbs.</title>
        <authorList>
            <person name="Navarro D."/>
            <person name="Drula E."/>
            <person name="Chaduli D."/>
            <person name="Cazenave R."/>
            <person name="Ahrendt S."/>
            <person name="Wang J."/>
            <person name="Lipzen A."/>
            <person name="Daum C."/>
            <person name="Barry K."/>
            <person name="Grigoriev I.V."/>
            <person name="Favel A."/>
            <person name="Rosso M.N."/>
            <person name="Martin F."/>
        </authorList>
    </citation>
    <scope>NUCLEOTIDE SEQUENCE [LARGE SCALE GENOMIC DNA]</scope>
    <source>
        <strain evidence="2 3">CIRM-BRFM 2984</strain>
    </source>
</reference>
<name>A0AAW0DI83_9AGAR</name>
<gene>
    <name evidence="2" type="ORF">R3P38DRAFT_3593727</name>
</gene>
<feature type="region of interest" description="Disordered" evidence="1">
    <location>
        <begin position="79"/>
        <end position="101"/>
    </location>
</feature>
<keyword evidence="3" id="KW-1185">Reference proteome</keyword>
<evidence type="ECO:0000256" key="1">
    <source>
        <dbReference type="SAM" id="MobiDB-lite"/>
    </source>
</evidence>
<dbReference type="AlphaFoldDB" id="A0AAW0DI83"/>
<evidence type="ECO:0000313" key="2">
    <source>
        <dbReference type="EMBL" id="KAK7051749.1"/>
    </source>
</evidence>
<comment type="caution">
    <text evidence="2">The sequence shown here is derived from an EMBL/GenBank/DDBJ whole genome shotgun (WGS) entry which is preliminary data.</text>
</comment>
<proteinExistence type="predicted"/>
<evidence type="ECO:0000313" key="3">
    <source>
        <dbReference type="Proteomes" id="UP001362999"/>
    </source>
</evidence>
<dbReference type="Proteomes" id="UP001362999">
    <property type="component" value="Unassembled WGS sequence"/>
</dbReference>
<organism evidence="2 3">
    <name type="scientific">Favolaschia claudopus</name>
    <dbReference type="NCBI Taxonomy" id="2862362"/>
    <lineage>
        <taxon>Eukaryota</taxon>
        <taxon>Fungi</taxon>
        <taxon>Dikarya</taxon>
        <taxon>Basidiomycota</taxon>
        <taxon>Agaricomycotina</taxon>
        <taxon>Agaricomycetes</taxon>
        <taxon>Agaricomycetidae</taxon>
        <taxon>Agaricales</taxon>
        <taxon>Marasmiineae</taxon>
        <taxon>Mycenaceae</taxon>
        <taxon>Favolaschia</taxon>
    </lineage>
</organism>
<evidence type="ECO:0008006" key="4">
    <source>
        <dbReference type="Google" id="ProtNLM"/>
    </source>
</evidence>
<sequence>MTLPAQRRPVQPPLALTLLSPLKTLTWSNVPSPSASTSTKSPISPPLHTRGLCNWNGCNETIGLSRKEVSTHMEDAHGIPNCGKALPPTKDKGGDTDGSTTTPANPVCLWPLCSGKLTNKYQTHKRETSLLFHLRTEHFATQHVACPYCERVFAGRKELKKHFDDARQRVWSKLARRAKSEGLSGVV</sequence>